<dbReference type="Proteomes" id="UP000593915">
    <property type="component" value="Chromosome"/>
</dbReference>
<feature type="active site" description="Proton acceptor" evidence="2">
    <location>
        <position position="120"/>
    </location>
</feature>
<dbReference type="InterPro" id="IPR020672">
    <property type="entry name" value="Ribose5P_isomerase_typA_subgr"/>
</dbReference>
<dbReference type="SUPFAM" id="SSF100950">
    <property type="entry name" value="NagB/RpiA/CoA transferase-like"/>
    <property type="match status" value="1"/>
</dbReference>
<feature type="binding site" evidence="2">
    <location>
        <begin position="111"/>
        <end position="114"/>
    </location>
    <ligand>
        <name>substrate</name>
    </ligand>
</feature>
<dbReference type="NCBIfam" id="TIGR00021">
    <property type="entry name" value="rpiA"/>
    <property type="match status" value="1"/>
</dbReference>
<dbReference type="GO" id="GO:0004751">
    <property type="term" value="F:ribose-5-phosphate isomerase activity"/>
    <property type="evidence" value="ECO:0007669"/>
    <property type="project" value="UniProtKB-UniRule"/>
</dbReference>
<comment type="subunit">
    <text evidence="2">Homodimer.</text>
</comment>
<dbReference type="RefSeq" id="WP_038099140.1">
    <property type="nucleotide sequence ID" value="NZ_CP061839.1"/>
</dbReference>
<dbReference type="NCBIfam" id="NF001924">
    <property type="entry name" value="PRK00702.1"/>
    <property type="match status" value="1"/>
</dbReference>
<dbReference type="PANTHER" id="PTHR11934:SF0">
    <property type="entry name" value="RIBOSE-5-PHOSPHATE ISOMERASE"/>
    <property type="match status" value="1"/>
</dbReference>
<dbReference type="EC" id="5.3.1.6" evidence="2"/>
<accession>A0A7S7AVN5</accession>
<feature type="binding site" evidence="2">
    <location>
        <begin position="38"/>
        <end position="41"/>
    </location>
    <ligand>
        <name>substrate</name>
    </ligand>
</feature>
<keyword evidence="1 2" id="KW-0413">Isomerase</keyword>
<dbReference type="GO" id="GO:0005829">
    <property type="term" value="C:cytosol"/>
    <property type="evidence" value="ECO:0007669"/>
    <property type="project" value="TreeGrafter"/>
</dbReference>
<dbReference type="AlphaFoldDB" id="A0A7S7AVN5"/>
<protein>
    <recommendedName>
        <fullName evidence="2">Ribose-5-phosphate isomerase A</fullName>
        <ecNumber evidence="2">5.3.1.6</ecNumber>
    </recommendedName>
    <alternativeName>
        <fullName evidence="2">Phosphoriboisomerase A</fullName>
        <shortName evidence="2">PRI</shortName>
    </alternativeName>
</protein>
<comment type="similarity">
    <text evidence="2">Belongs to the ribose 5-phosphate isomerase family.</text>
</comment>
<dbReference type="Gene3D" id="3.40.50.1360">
    <property type="match status" value="1"/>
</dbReference>
<dbReference type="EMBL" id="CP061839">
    <property type="protein sequence ID" value="QOW59809.1"/>
    <property type="molecule type" value="Genomic_DNA"/>
</dbReference>
<organism evidence="3 4">
    <name type="scientific">Treponema pedis</name>
    <dbReference type="NCBI Taxonomy" id="409322"/>
    <lineage>
        <taxon>Bacteria</taxon>
        <taxon>Pseudomonadati</taxon>
        <taxon>Spirochaetota</taxon>
        <taxon>Spirochaetia</taxon>
        <taxon>Spirochaetales</taxon>
        <taxon>Treponemataceae</taxon>
        <taxon>Treponema</taxon>
    </lineage>
</organism>
<proteinExistence type="inferred from homology"/>
<dbReference type="SUPFAM" id="SSF75445">
    <property type="entry name" value="D-ribose-5-phosphate isomerase (RpiA), lid domain"/>
    <property type="match status" value="1"/>
</dbReference>
<dbReference type="GO" id="GO:0006014">
    <property type="term" value="P:D-ribose metabolic process"/>
    <property type="evidence" value="ECO:0007669"/>
    <property type="project" value="TreeGrafter"/>
</dbReference>
<reference evidence="3 4" key="1">
    <citation type="submission" date="2020-09" db="EMBL/GenBank/DDBJ databases">
        <title>Characterization of Treponema spp. from bovine digital dermatitis in Korea.</title>
        <authorList>
            <person name="Espiritu H.M."/>
            <person name="Cho Y.I."/>
            <person name="Mamuad L."/>
        </authorList>
    </citation>
    <scope>NUCLEOTIDE SEQUENCE [LARGE SCALE GENOMIC DNA]</scope>
    <source>
        <strain evidence="3 4">KS1</strain>
    </source>
</reference>
<comment type="pathway">
    <text evidence="2">Carbohydrate degradation; pentose phosphate pathway; D-ribose 5-phosphate from D-ribulose 5-phosphate (non-oxidative stage): step 1/1.</text>
</comment>
<evidence type="ECO:0000256" key="2">
    <source>
        <dbReference type="HAMAP-Rule" id="MF_00170"/>
    </source>
</evidence>
<comment type="catalytic activity">
    <reaction evidence="2">
        <text>aldehydo-D-ribose 5-phosphate = D-ribulose 5-phosphate</text>
        <dbReference type="Rhea" id="RHEA:14657"/>
        <dbReference type="ChEBI" id="CHEBI:58121"/>
        <dbReference type="ChEBI" id="CHEBI:58273"/>
        <dbReference type="EC" id="5.3.1.6"/>
    </reaction>
</comment>
<dbReference type="Gene3D" id="3.30.70.260">
    <property type="match status" value="1"/>
</dbReference>
<evidence type="ECO:0000313" key="4">
    <source>
        <dbReference type="Proteomes" id="UP000593915"/>
    </source>
</evidence>
<feature type="binding site" evidence="2">
    <location>
        <begin position="98"/>
        <end position="101"/>
    </location>
    <ligand>
        <name>substrate</name>
    </ligand>
</feature>
<dbReference type="InterPro" id="IPR004788">
    <property type="entry name" value="Ribose5P_isomerase_type_A"/>
</dbReference>
<evidence type="ECO:0000313" key="3">
    <source>
        <dbReference type="EMBL" id="QOW59809.1"/>
    </source>
</evidence>
<dbReference type="Pfam" id="PF06026">
    <property type="entry name" value="Rib_5-P_isom_A"/>
    <property type="match status" value="1"/>
</dbReference>
<sequence length="243" mass="26575">MKKTISIEEQKILAARSAVDTLFSEKKIFDGIKIGLGTGSTAIPAVRRIAELLNEGKLKNIFAVPTSFQTSIECENLGIPVYSLSSKKIKGELDLTIDGADEIDCEKNLIKGGGAALLLEKIIAYNSKKLVIVADERKKLNSLGTCFPLPVEIVPEARLSITKLLEKKGISVVLREGIKKMGPVITDKGNFILDIKWSKNDLPEPKKAEIELNKITGVVENGFFTKNKPRIFIARADGTVIDL</sequence>
<feature type="binding site" evidence="2">
    <location>
        <position position="138"/>
    </location>
    <ligand>
        <name>substrate</name>
    </ligand>
</feature>
<name>A0A7S7AVN5_9SPIR</name>
<evidence type="ECO:0000256" key="1">
    <source>
        <dbReference type="ARBA" id="ARBA00023235"/>
    </source>
</evidence>
<dbReference type="CDD" id="cd01398">
    <property type="entry name" value="RPI_A"/>
    <property type="match status" value="1"/>
</dbReference>
<gene>
    <name evidence="2 3" type="primary">rpiA</name>
    <name evidence="3" type="ORF">IFE08_07980</name>
</gene>
<dbReference type="UniPathway" id="UPA00115">
    <property type="reaction ID" value="UER00412"/>
</dbReference>
<dbReference type="GO" id="GO:0009052">
    <property type="term" value="P:pentose-phosphate shunt, non-oxidative branch"/>
    <property type="evidence" value="ECO:0007669"/>
    <property type="project" value="UniProtKB-UniRule"/>
</dbReference>
<dbReference type="InterPro" id="IPR037171">
    <property type="entry name" value="NagB/RpiA_transferase-like"/>
</dbReference>
<comment type="function">
    <text evidence="2">Catalyzes the reversible conversion of ribose-5-phosphate to ribulose 5-phosphate.</text>
</comment>
<dbReference type="PANTHER" id="PTHR11934">
    <property type="entry name" value="RIBOSE-5-PHOSPHATE ISOMERASE"/>
    <property type="match status" value="1"/>
</dbReference>
<dbReference type="HAMAP" id="MF_00170">
    <property type="entry name" value="Rib_5P_isom_A"/>
    <property type="match status" value="1"/>
</dbReference>